<dbReference type="InterPro" id="IPR002156">
    <property type="entry name" value="RNaseH_domain"/>
</dbReference>
<dbReference type="InterPro" id="IPR052929">
    <property type="entry name" value="RNase_H-like_EbsB-rel"/>
</dbReference>
<organism evidence="1 2">
    <name type="scientific">Juglans regia</name>
    <name type="common">English walnut</name>
    <dbReference type="NCBI Taxonomy" id="51240"/>
    <lineage>
        <taxon>Eukaryota</taxon>
        <taxon>Viridiplantae</taxon>
        <taxon>Streptophyta</taxon>
        <taxon>Embryophyta</taxon>
        <taxon>Tracheophyta</taxon>
        <taxon>Spermatophyta</taxon>
        <taxon>Magnoliopsida</taxon>
        <taxon>eudicotyledons</taxon>
        <taxon>Gunneridae</taxon>
        <taxon>Pentapetalae</taxon>
        <taxon>rosids</taxon>
        <taxon>fabids</taxon>
        <taxon>Fagales</taxon>
        <taxon>Juglandaceae</taxon>
        <taxon>Juglans</taxon>
    </lineage>
</organism>
<name>A0A2I4G2U4_JUGRE</name>
<accession>A0A2I4G2U4</accession>
<protein>
    <submittedName>
        <fullName evidence="2">Uncharacterized protein LOC109004176</fullName>
    </submittedName>
</protein>
<dbReference type="RefSeq" id="XP_018838185.2">
    <property type="nucleotide sequence ID" value="XM_018982640.2"/>
</dbReference>
<dbReference type="InterPro" id="IPR012337">
    <property type="entry name" value="RNaseH-like_sf"/>
</dbReference>
<dbReference type="Pfam" id="PF13456">
    <property type="entry name" value="RVT_3"/>
    <property type="match status" value="1"/>
</dbReference>
<dbReference type="PANTHER" id="PTHR47074">
    <property type="entry name" value="BNAC02G40300D PROTEIN"/>
    <property type="match status" value="1"/>
</dbReference>
<dbReference type="InterPro" id="IPR044730">
    <property type="entry name" value="RNase_H-like_dom_plant"/>
</dbReference>
<dbReference type="SUPFAM" id="SSF53098">
    <property type="entry name" value="Ribonuclease H-like"/>
    <property type="match status" value="1"/>
</dbReference>
<dbReference type="OrthoDB" id="1751458at2759"/>
<sequence>MQMKEVSSSDGSPVSTIKKWKKPEEGWLKANFDTAIYEQNITVGLGIIIRNSKREVMVAYSEPLRMDAKAVVVEALAMRRIIGIYIEMGFRRVVFEGDALVIINAVKGEAECWTWYSQIVEDVKKSLRELLYWKINFVRREGNEIAHKFGEICFKIR</sequence>
<dbReference type="CDD" id="cd06222">
    <property type="entry name" value="RNase_H_like"/>
    <property type="match status" value="1"/>
</dbReference>
<dbReference type="Gramene" id="Jr02_17280_p1">
    <property type="protein sequence ID" value="cds.Jr02_17280_p1"/>
    <property type="gene ID" value="Jr02_17280"/>
</dbReference>
<evidence type="ECO:0000313" key="1">
    <source>
        <dbReference type="Proteomes" id="UP000235220"/>
    </source>
</evidence>
<evidence type="ECO:0000313" key="2">
    <source>
        <dbReference type="RefSeq" id="XP_018838185.2"/>
    </source>
</evidence>
<dbReference type="KEGG" id="jre:109004176"/>
<dbReference type="Proteomes" id="UP000235220">
    <property type="component" value="Chromosome 2"/>
</dbReference>
<dbReference type="GO" id="GO:0004523">
    <property type="term" value="F:RNA-DNA hybrid ribonuclease activity"/>
    <property type="evidence" value="ECO:0007669"/>
    <property type="project" value="InterPro"/>
</dbReference>
<dbReference type="GeneID" id="109004176"/>
<reference evidence="2" key="1">
    <citation type="submission" date="2025-08" db="UniProtKB">
        <authorList>
            <consortium name="RefSeq"/>
        </authorList>
    </citation>
    <scope>IDENTIFICATION</scope>
    <source>
        <tissue evidence="2">Leaves</tissue>
    </source>
</reference>
<dbReference type="GO" id="GO:0003676">
    <property type="term" value="F:nucleic acid binding"/>
    <property type="evidence" value="ECO:0007669"/>
    <property type="project" value="InterPro"/>
</dbReference>
<keyword evidence="1" id="KW-1185">Reference proteome</keyword>
<gene>
    <name evidence="2" type="primary">LOC109004176</name>
</gene>
<dbReference type="AlphaFoldDB" id="A0A2I4G2U4"/>
<dbReference type="Gene3D" id="3.30.420.10">
    <property type="entry name" value="Ribonuclease H-like superfamily/Ribonuclease H"/>
    <property type="match status" value="1"/>
</dbReference>
<dbReference type="InterPro" id="IPR036397">
    <property type="entry name" value="RNaseH_sf"/>
</dbReference>
<proteinExistence type="predicted"/>
<dbReference type="PANTHER" id="PTHR47074:SF48">
    <property type="entry name" value="POLYNUCLEOTIDYL TRANSFERASE, RIBONUCLEASE H-LIKE SUPERFAMILY PROTEIN"/>
    <property type="match status" value="1"/>
</dbReference>